<comment type="similarity">
    <text evidence="2">Belongs to the alkaline ceramidase family.</text>
</comment>
<keyword evidence="7" id="KW-0106">Calcium</keyword>
<evidence type="ECO:0000256" key="6">
    <source>
        <dbReference type="ARBA" id="ARBA00023136"/>
    </source>
</evidence>
<gene>
    <name evidence="10" type="ORF">NADFUDRAFT_52520</name>
</gene>
<evidence type="ECO:0000256" key="4">
    <source>
        <dbReference type="ARBA" id="ARBA00022801"/>
    </source>
</evidence>
<evidence type="ECO:0000256" key="7">
    <source>
        <dbReference type="PIRSR" id="PIRSR608901-1"/>
    </source>
</evidence>
<accession>A0A1E3PH58</accession>
<feature type="binding site" evidence="8">
    <location>
        <position position="88"/>
    </location>
    <ligand>
        <name>Zn(2+)</name>
        <dbReference type="ChEBI" id="CHEBI:29105"/>
        <note>catalytic</note>
    </ligand>
</feature>
<dbReference type="OrthoDB" id="187171at2759"/>
<feature type="binding site" evidence="7">
    <location>
        <position position="31"/>
    </location>
    <ligand>
        <name>Ca(2+)</name>
        <dbReference type="ChEBI" id="CHEBI:29108"/>
    </ligand>
</feature>
<name>A0A1E3PH58_9ASCO</name>
<dbReference type="InterPro" id="IPR008901">
    <property type="entry name" value="ACER"/>
</dbReference>
<keyword evidence="3 9" id="KW-0812">Transmembrane</keyword>
<evidence type="ECO:0000313" key="11">
    <source>
        <dbReference type="Proteomes" id="UP000095009"/>
    </source>
</evidence>
<keyword evidence="7" id="KW-0479">Metal-binding</keyword>
<keyword evidence="11" id="KW-1185">Reference proteome</keyword>
<evidence type="ECO:0000256" key="8">
    <source>
        <dbReference type="PIRSR" id="PIRSR608901-2"/>
    </source>
</evidence>
<dbReference type="PANTHER" id="PTHR46187">
    <property type="entry name" value="ALKALINE CERAMIDASE 3"/>
    <property type="match status" value="1"/>
</dbReference>
<evidence type="ECO:0000256" key="2">
    <source>
        <dbReference type="ARBA" id="ARBA00009780"/>
    </source>
</evidence>
<dbReference type="STRING" id="857566.A0A1E3PH58"/>
<feature type="transmembrane region" description="Helical" evidence="9">
    <location>
        <begin position="125"/>
        <end position="145"/>
    </location>
</feature>
<feature type="binding site" evidence="7">
    <location>
        <position position="27"/>
    </location>
    <ligand>
        <name>Ca(2+)</name>
        <dbReference type="ChEBI" id="CHEBI:29108"/>
    </ligand>
</feature>
<feature type="transmembrane region" description="Helical" evidence="9">
    <location>
        <begin position="186"/>
        <end position="203"/>
    </location>
</feature>
<dbReference type="Pfam" id="PF05875">
    <property type="entry name" value="Ceramidase"/>
    <property type="match status" value="1"/>
</dbReference>
<feature type="transmembrane region" description="Helical" evidence="9">
    <location>
        <begin position="230"/>
        <end position="250"/>
    </location>
</feature>
<dbReference type="Proteomes" id="UP000095009">
    <property type="component" value="Unassembled WGS sequence"/>
</dbReference>
<feature type="transmembrane region" description="Helical" evidence="9">
    <location>
        <begin position="151"/>
        <end position="174"/>
    </location>
</feature>
<dbReference type="GO" id="GO:0046513">
    <property type="term" value="P:ceramide biosynthetic process"/>
    <property type="evidence" value="ECO:0007669"/>
    <property type="project" value="TreeGrafter"/>
</dbReference>
<keyword evidence="5 9" id="KW-1133">Transmembrane helix</keyword>
<protein>
    <submittedName>
        <fullName evidence="10">Alkaline ceramidase</fullName>
    </submittedName>
</protein>
<evidence type="ECO:0000313" key="10">
    <source>
        <dbReference type="EMBL" id="ODQ64187.1"/>
    </source>
</evidence>
<reference evidence="10 11" key="1">
    <citation type="journal article" date="2016" name="Proc. Natl. Acad. Sci. U.S.A.">
        <title>Comparative genomics of biotechnologically important yeasts.</title>
        <authorList>
            <person name="Riley R."/>
            <person name="Haridas S."/>
            <person name="Wolfe K.H."/>
            <person name="Lopes M.R."/>
            <person name="Hittinger C.T."/>
            <person name="Goeker M."/>
            <person name="Salamov A.A."/>
            <person name="Wisecaver J.H."/>
            <person name="Long T.M."/>
            <person name="Calvey C.H."/>
            <person name="Aerts A.L."/>
            <person name="Barry K.W."/>
            <person name="Choi C."/>
            <person name="Clum A."/>
            <person name="Coughlan A.Y."/>
            <person name="Deshpande S."/>
            <person name="Douglass A.P."/>
            <person name="Hanson S.J."/>
            <person name="Klenk H.-P."/>
            <person name="LaButti K.M."/>
            <person name="Lapidus A."/>
            <person name="Lindquist E.A."/>
            <person name="Lipzen A.M."/>
            <person name="Meier-Kolthoff J.P."/>
            <person name="Ohm R.A."/>
            <person name="Otillar R.P."/>
            <person name="Pangilinan J.L."/>
            <person name="Peng Y."/>
            <person name="Rokas A."/>
            <person name="Rosa C.A."/>
            <person name="Scheuner C."/>
            <person name="Sibirny A.A."/>
            <person name="Slot J.C."/>
            <person name="Stielow J.B."/>
            <person name="Sun H."/>
            <person name="Kurtzman C.P."/>
            <person name="Blackwell M."/>
            <person name="Grigoriev I.V."/>
            <person name="Jeffries T.W."/>
        </authorList>
    </citation>
    <scope>NUCLEOTIDE SEQUENCE [LARGE SCALE GENOMIC DNA]</scope>
    <source>
        <strain evidence="10 11">DSM 6958</strain>
    </source>
</reference>
<evidence type="ECO:0000256" key="9">
    <source>
        <dbReference type="SAM" id="Phobius"/>
    </source>
</evidence>
<comment type="subcellular location">
    <subcellularLocation>
        <location evidence="1">Membrane</location>
        <topology evidence="1">Multi-pass membrane protein</topology>
    </subcellularLocation>
</comment>
<evidence type="ECO:0000256" key="1">
    <source>
        <dbReference type="ARBA" id="ARBA00004141"/>
    </source>
</evidence>
<feature type="transmembrane region" description="Helical" evidence="9">
    <location>
        <begin position="41"/>
        <end position="58"/>
    </location>
</feature>
<proteinExistence type="inferred from homology"/>
<feature type="binding site" evidence="7">
    <location>
        <position position="26"/>
    </location>
    <ligand>
        <name>Ca(2+)</name>
        <dbReference type="ChEBI" id="CHEBI:29108"/>
    </ligand>
</feature>
<evidence type="ECO:0000256" key="5">
    <source>
        <dbReference type="ARBA" id="ARBA00022989"/>
    </source>
</evidence>
<keyword evidence="4" id="KW-0378">Hydrolase</keyword>
<keyword evidence="6 9" id="KW-0472">Membrane</keyword>
<dbReference type="GO" id="GO:0046514">
    <property type="term" value="P:ceramide catabolic process"/>
    <property type="evidence" value="ECO:0007669"/>
    <property type="project" value="TreeGrafter"/>
</dbReference>
<feature type="binding site" evidence="8">
    <location>
        <position position="229"/>
    </location>
    <ligand>
        <name>Zn(2+)</name>
        <dbReference type="ChEBI" id="CHEBI:29105"/>
        <note>catalytic</note>
    </ligand>
</feature>
<keyword evidence="8" id="KW-0862">Zinc</keyword>
<comment type="cofactor">
    <cofactor evidence="8">
        <name>Zn(2+)</name>
        <dbReference type="ChEBI" id="CHEBI:29105"/>
    </cofactor>
</comment>
<dbReference type="GO" id="GO:0046872">
    <property type="term" value="F:metal ion binding"/>
    <property type="evidence" value="ECO:0007669"/>
    <property type="project" value="UniProtKB-KW"/>
</dbReference>
<dbReference type="PANTHER" id="PTHR46187:SF3">
    <property type="entry name" value="ALKALINE CERAMIDASE 3"/>
    <property type="match status" value="1"/>
</dbReference>
<dbReference type="EMBL" id="KV454412">
    <property type="protein sequence ID" value="ODQ64187.1"/>
    <property type="molecule type" value="Genomic_DNA"/>
</dbReference>
<dbReference type="GO" id="GO:0016811">
    <property type="term" value="F:hydrolase activity, acting on carbon-nitrogen (but not peptide) bonds, in linear amides"/>
    <property type="evidence" value="ECO:0007669"/>
    <property type="project" value="InterPro"/>
</dbReference>
<feature type="binding site" evidence="7">
    <location>
        <position position="40"/>
    </location>
    <ligand>
        <name>Ca(2+)</name>
        <dbReference type="ChEBI" id="CHEBI:29108"/>
    </ligand>
</feature>
<feature type="binding site" evidence="7">
    <location>
        <position position="29"/>
    </location>
    <ligand>
        <name>Ca(2+)</name>
        <dbReference type="ChEBI" id="CHEBI:29108"/>
    </ligand>
</feature>
<feature type="binding site" evidence="8">
    <location>
        <position position="233"/>
    </location>
    <ligand>
        <name>Zn(2+)</name>
        <dbReference type="ChEBI" id="CHEBI:29105"/>
        <note>catalytic</note>
    </ligand>
</feature>
<feature type="transmembrane region" description="Helical" evidence="9">
    <location>
        <begin position="70"/>
        <end position="89"/>
    </location>
</feature>
<evidence type="ECO:0000256" key="3">
    <source>
        <dbReference type="ARBA" id="ARBA00022692"/>
    </source>
</evidence>
<dbReference type="GO" id="GO:0005789">
    <property type="term" value="C:endoplasmic reticulum membrane"/>
    <property type="evidence" value="ECO:0007669"/>
    <property type="project" value="TreeGrafter"/>
</dbReference>
<organism evidence="10 11">
    <name type="scientific">Nadsonia fulvescens var. elongata DSM 6958</name>
    <dbReference type="NCBI Taxonomy" id="857566"/>
    <lineage>
        <taxon>Eukaryota</taxon>
        <taxon>Fungi</taxon>
        <taxon>Dikarya</taxon>
        <taxon>Ascomycota</taxon>
        <taxon>Saccharomycotina</taxon>
        <taxon>Dipodascomycetes</taxon>
        <taxon>Dipodascales</taxon>
        <taxon>Dipodascales incertae sedis</taxon>
        <taxon>Nadsonia</taxon>
    </lineage>
</organism>
<sequence>MNLFRGIPYPEEVSVGYWGIQTSTIDWCEENYVVSSYMAEALNTVTNAGFIALAFYAIRDILANRLEKRFLIASCGFALVGVGSWMFHMTLLYEYQLLDELPMIYATCVPYWSIFSFGKTRRGSIMVGIQVTVAAAVITAVYLYFQDPTIHQVAYAVLNVLIIIQSYILTTRHVLNQTVMKEMKQIMFLGVATFLVGYMLWNLDIHFCGMWRRLRRMVGMPYGFLLEGHAWWHLFTGLGVYYYIVYLEYLRVHLLGEHEQFICIWHFGIFPALRRVGNSNHTVKVEDVSKTQ</sequence>
<dbReference type="AlphaFoldDB" id="A0A1E3PH58"/>